<gene>
    <name evidence="2" type="ORF">NNL22_09955</name>
</gene>
<sequence length="402" mass="45490">MDTKPDEISLESDLMQPWLDEFDQIRAFFDEEVHASVLRLCADDSFVHLLTAFFAHDQSGINTENINATLQQTLSNLNRAQTIKELQLLVNEIATPIINSSISKLSFSGLDQLSPDQHYLFISNHRDILMDPLLLNFLLHHHQHKTAHCAIGDNLLQNNIALEFALLNKCFKIMRSITSPREMLKAMKLQSAYIRHLSFNRTSNIWIAQKEGRSKDNLDKTNPALIKMLGLEKPKSYSFGEYIDRLNIVPVSFSYEWDPCDVDKATELEITKQQGHYKKQAIEDLTAVKKGLFGSKGAVHVHFDSELLNGKIKDLKHTEIADSIDRSIAKNRLTFAVNQAAQLALSTQSDTAFAKVLPTSSSFSKAEIEQASALLEHRLQECSPEVRQRVLLNYAAHSPNDH</sequence>
<evidence type="ECO:0000313" key="2">
    <source>
        <dbReference type="EMBL" id="UZW73377.1"/>
    </source>
</evidence>
<keyword evidence="3" id="KW-1185">Reference proteome</keyword>
<dbReference type="RefSeq" id="WP_251809519.1">
    <property type="nucleotide sequence ID" value="NZ_CP101527.1"/>
</dbReference>
<dbReference type="Pfam" id="PF01553">
    <property type="entry name" value="Acyltransferase"/>
    <property type="match status" value="1"/>
</dbReference>
<dbReference type="GO" id="GO:0042840">
    <property type="term" value="P:D-glucuronate catabolic process"/>
    <property type="evidence" value="ECO:0007669"/>
    <property type="project" value="TreeGrafter"/>
</dbReference>
<dbReference type="PANTHER" id="PTHR30068:SF3">
    <property type="entry name" value="PHOSPHOLIPID_GLYCEROL ACYLTRANSFERASE DOMAIN-CONTAINING PROTEIN"/>
    <property type="match status" value="1"/>
</dbReference>
<protein>
    <submittedName>
        <fullName evidence="2">1-acyl-sn-glycerol-3-phosphate acyltransferase</fullName>
    </submittedName>
</protein>
<dbReference type="GO" id="GO:0016746">
    <property type="term" value="F:acyltransferase activity"/>
    <property type="evidence" value="ECO:0007669"/>
    <property type="project" value="UniProtKB-KW"/>
</dbReference>
<dbReference type="KEGG" id="asem:NNL22_09955"/>
<dbReference type="Proteomes" id="UP001164472">
    <property type="component" value="Chromosome"/>
</dbReference>
<dbReference type="AlphaFoldDB" id="A0A9E8HHC2"/>
<evidence type="ECO:0000259" key="1">
    <source>
        <dbReference type="Pfam" id="PF01553"/>
    </source>
</evidence>
<dbReference type="PANTHER" id="PTHR30068">
    <property type="entry name" value="URONATE ISOMERASE"/>
    <property type="match status" value="1"/>
</dbReference>
<evidence type="ECO:0000313" key="3">
    <source>
        <dbReference type="Proteomes" id="UP001164472"/>
    </source>
</evidence>
<feature type="domain" description="Phospholipid/glycerol acyltransferase" evidence="1">
    <location>
        <begin position="106"/>
        <end position="196"/>
    </location>
</feature>
<dbReference type="GO" id="GO:0019698">
    <property type="term" value="P:D-galacturonate catabolic process"/>
    <property type="evidence" value="ECO:0007669"/>
    <property type="project" value="TreeGrafter"/>
</dbReference>
<reference evidence="2" key="1">
    <citation type="submission" date="2022-07" db="EMBL/GenBank/DDBJ databases">
        <title>Alkalimarinus sp. nov., isolated from gut of a Alitta virens.</title>
        <authorList>
            <person name="Yang A.I."/>
            <person name="Shin N.-R."/>
        </authorList>
    </citation>
    <scope>NUCLEOTIDE SEQUENCE</scope>
    <source>
        <strain evidence="2">FA028</strain>
    </source>
</reference>
<proteinExistence type="predicted"/>
<organism evidence="2 3">
    <name type="scientific">Alkalimarinus sediminis</name>
    <dbReference type="NCBI Taxonomy" id="1632866"/>
    <lineage>
        <taxon>Bacteria</taxon>
        <taxon>Pseudomonadati</taxon>
        <taxon>Pseudomonadota</taxon>
        <taxon>Gammaproteobacteria</taxon>
        <taxon>Alteromonadales</taxon>
        <taxon>Alteromonadaceae</taxon>
        <taxon>Alkalimarinus</taxon>
    </lineage>
</organism>
<dbReference type="EMBL" id="CP101527">
    <property type="protein sequence ID" value="UZW73377.1"/>
    <property type="molecule type" value="Genomic_DNA"/>
</dbReference>
<keyword evidence="2" id="KW-0012">Acyltransferase</keyword>
<name>A0A9E8HHC2_9ALTE</name>
<keyword evidence="2" id="KW-0808">Transferase</keyword>
<dbReference type="InterPro" id="IPR002123">
    <property type="entry name" value="Plipid/glycerol_acylTrfase"/>
</dbReference>
<accession>A0A9E8HHC2</accession>